<feature type="transmembrane region" description="Helical" evidence="7">
    <location>
        <begin position="329"/>
        <end position="350"/>
    </location>
</feature>
<dbReference type="Proteomes" id="UP000183315">
    <property type="component" value="Unassembled WGS sequence"/>
</dbReference>
<dbReference type="PANTHER" id="PTHR30572:SF4">
    <property type="entry name" value="ABC TRANSPORTER PERMEASE YTRF"/>
    <property type="match status" value="1"/>
</dbReference>
<dbReference type="PANTHER" id="PTHR30572">
    <property type="entry name" value="MEMBRANE COMPONENT OF TRANSPORTER-RELATED"/>
    <property type="match status" value="1"/>
</dbReference>
<evidence type="ECO:0000256" key="3">
    <source>
        <dbReference type="ARBA" id="ARBA00022692"/>
    </source>
</evidence>
<feature type="transmembrane region" description="Helical" evidence="7">
    <location>
        <begin position="504"/>
        <end position="527"/>
    </location>
</feature>
<keyword evidence="10" id="KW-1185">Reference proteome</keyword>
<feature type="transmembrane region" description="Helical" evidence="7">
    <location>
        <begin position="601"/>
        <end position="623"/>
    </location>
</feature>
<keyword evidence="2" id="KW-1003">Cell membrane</keyword>
<keyword evidence="3 7" id="KW-0812">Transmembrane</keyword>
<organism evidence="9 10">
    <name type="scientific">Demequina mangrovi</name>
    <dbReference type="NCBI Taxonomy" id="1043493"/>
    <lineage>
        <taxon>Bacteria</taxon>
        <taxon>Bacillati</taxon>
        <taxon>Actinomycetota</taxon>
        <taxon>Actinomycetes</taxon>
        <taxon>Micrococcales</taxon>
        <taxon>Demequinaceae</taxon>
        <taxon>Demequina</taxon>
    </lineage>
</organism>
<feature type="transmembrane region" description="Helical" evidence="7">
    <location>
        <begin position="649"/>
        <end position="671"/>
    </location>
</feature>
<dbReference type="EMBL" id="FNZI01000006">
    <property type="protein sequence ID" value="SEJ61914.1"/>
    <property type="molecule type" value="Genomic_DNA"/>
</dbReference>
<dbReference type="GO" id="GO:0005886">
    <property type="term" value="C:plasma membrane"/>
    <property type="evidence" value="ECO:0007669"/>
    <property type="project" value="UniProtKB-SubCell"/>
</dbReference>
<evidence type="ECO:0000256" key="7">
    <source>
        <dbReference type="SAM" id="Phobius"/>
    </source>
</evidence>
<feature type="domain" description="ABC3 transporter permease C-terminal" evidence="8">
    <location>
        <begin position="278"/>
        <end position="398"/>
    </location>
</feature>
<dbReference type="RefSeq" id="WP_143059012.1">
    <property type="nucleotide sequence ID" value="NZ_BBLU01000014.1"/>
</dbReference>
<comment type="similarity">
    <text evidence="6">Belongs to the ABC-4 integral membrane protein family.</text>
</comment>
<keyword evidence="5 7" id="KW-0472">Membrane</keyword>
<name>A0A1H7ABL7_9MICO</name>
<evidence type="ECO:0000256" key="6">
    <source>
        <dbReference type="ARBA" id="ARBA00038076"/>
    </source>
</evidence>
<dbReference type="AlphaFoldDB" id="A0A1H7ABL7"/>
<proteinExistence type="inferred from homology"/>
<evidence type="ECO:0000313" key="9">
    <source>
        <dbReference type="EMBL" id="SEJ61914.1"/>
    </source>
</evidence>
<dbReference type="GO" id="GO:0022857">
    <property type="term" value="F:transmembrane transporter activity"/>
    <property type="evidence" value="ECO:0007669"/>
    <property type="project" value="TreeGrafter"/>
</dbReference>
<dbReference type="InterPro" id="IPR003838">
    <property type="entry name" value="ABC3_permease_C"/>
</dbReference>
<comment type="subcellular location">
    <subcellularLocation>
        <location evidence="1">Cell membrane</location>
        <topology evidence="1">Multi-pass membrane protein</topology>
    </subcellularLocation>
</comment>
<evidence type="ECO:0000313" key="10">
    <source>
        <dbReference type="Proteomes" id="UP000183315"/>
    </source>
</evidence>
<sequence length="687" mass="70615">MRGIFGGLTGALLREQWRAQRRYTLTAGVLVTLAVALATFAAASWATREAADAVVWEAFGYDREHSAEFSLWTDGQGFLDGEPWDGGWHDTTPEALASAVEEAEALGVDPLTMLSTDVRIRGFDSVVFVESPVSGIPQTLLYQGASPASGQIALPATLAEELEVDIGDALTLTGLARDGVPAAEPVSVEVSGLTRVDPDPYWREPMLFAAPEDMPTLARLSIQAMVSEDGTRTAPYYAQVRWDGADVPALSDAEWGTDETSGFVWDVPTSVNLAVGGAILLAVTAVAAALAAGRAQGEERTRWVATARALGATREDLLRAAALEGVVRGLAAGAAGLAIGWAAATVPVAGTHLASDPLYGPSVAVLPWPLVPVLLSLAVVIALVISLAPARWATRVEPSAALKPTGPLDLRTERAGRKASPAALAVTCLAALAVASADALTLLPESRLWELTVNTAWLVAAGAAIALAIVALRAAVTPMARLLEATRRPSLLLAADSLRHRTGGTFPAATALLLSAPLTVFAAQTAITVPSDGDAAVATWDRVVSELLPWWLGGAVLIAAGGLVVGLAEWMGRGRALREAATTGALGLDRHGRQIAAIARVAAPMTLGLLAGAALGLSASALLEAMEALAPGPGVPSWETLTVESGRSLVAALGIVAAGAVGVGVAALFAARGVDARSPQEAARLAR</sequence>
<keyword evidence="4 7" id="KW-1133">Transmembrane helix</keyword>
<feature type="transmembrane region" description="Helical" evidence="7">
    <location>
        <begin position="273"/>
        <end position="292"/>
    </location>
</feature>
<feature type="transmembrane region" description="Helical" evidence="7">
    <location>
        <begin position="455"/>
        <end position="483"/>
    </location>
</feature>
<reference evidence="10" key="1">
    <citation type="submission" date="2016-10" db="EMBL/GenBank/DDBJ databases">
        <authorList>
            <person name="Varghese N."/>
        </authorList>
    </citation>
    <scope>NUCLEOTIDE SEQUENCE [LARGE SCALE GENOMIC DNA]</scope>
    <source>
        <strain evidence="10">DSM 24868</strain>
    </source>
</reference>
<dbReference type="OrthoDB" id="9780560at2"/>
<evidence type="ECO:0000256" key="1">
    <source>
        <dbReference type="ARBA" id="ARBA00004651"/>
    </source>
</evidence>
<feature type="transmembrane region" description="Helical" evidence="7">
    <location>
        <begin position="370"/>
        <end position="390"/>
    </location>
</feature>
<feature type="transmembrane region" description="Helical" evidence="7">
    <location>
        <begin position="422"/>
        <end position="443"/>
    </location>
</feature>
<accession>A0A1H7ABL7</accession>
<evidence type="ECO:0000256" key="4">
    <source>
        <dbReference type="ARBA" id="ARBA00022989"/>
    </source>
</evidence>
<dbReference type="STRING" id="1043493.SAMN05421637_2427"/>
<feature type="transmembrane region" description="Helical" evidence="7">
    <location>
        <begin position="547"/>
        <end position="568"/>
    </location>
</feature>
<evidence type="ECO:0000256" key="2">
    <source>
        <dbReference type="ARBA" id="ARBA00022475"/>
    </source>
</evidence>
<dbReference type="Pfam" id="PF02687">
    <property type="entry name" value="FtsX"/>
    <property type="match status" value="1"/>
</dbReference>
<dbReference type="InterPro" id="IPR050250">
    <property type="entry name" value="Macrolide_Exporter_MacB"/>
</dbReference>
<gene>
    <name evidence="9" type="ORF">SAMN05421637_2427</name>
</gene>
<feature type="transmembrane region" description="Helical" evidence="7">
    <location>
        <begin position="23"/>
        <end position="45"/>
    </location>
</feature>
<protein>
    <submittedName>
        <fullName evidence="9">FtsX-like permease family protein</fullName>
    </submittedName>
</protein>
<evidence type="ECO:0000256" key="5">
    <source>
        <dbReference type="ARBA" id="ARBA00023136"/>
    </source>
</evidence>
<evidence type="ECO:0000259" key="8">
    <source>
        <dbReference type="Pfam" id="PF02687"/>
    </source>
</evidence>